<name>A0A1I5YBQ1_9BACI</name>
<evidence type="ECO:0000256" key="2">
    <source>
        <dbReference type="ARBA" id="ARBA00008017"/>
    </source>
</evidence>
<proteinExistence type="inferred from homology"/>
<comment type="caution">
    <text evidence="11">The sequence shown here is derived from an EMBL/GenBank/DDBJ whole genome shotgun (WGS) entry which is preliminary data.</text>
</comment>
<gene>
    <name evidence="11" type="ORF">SAMN02745910_01346</name>
</gene>
<dbReference type="InterPro" id="IPR049142">
    <property type="entry name" value="MS_channel_1st"/>
</dbReference>
<dbReference type="InterPro" id="IPR011066">
    <property type="entry name" value="MscS_channel_C_sf"/>
</dbReference>
<dbReference type="EMBL" id="FOXX01000002">
    <property type="protein sequence ID" value="SFQ41317.1"/>
    <property type="molecule type" value="Genomic_DNA"/>
</dbReference>
<dbReference type="GeneID" id="93710064"/>
<keyword evidence="3" id="KW-1003">Cell membrane</keyword>
<feature type="transmembrane region" description="Helical" evidence="7">
    <location>
        <begin position="66"/>
        <end position="85"/>
    </location>
</feature>
<keyword evidence="4 7" id="KW-0812">Transmembrane</keyword>
<feature type="domain" description="Mechanosensitive ion channel transmembrane helices 2/3" evidence="10">
    <location>
        <begin position="138"/>
        <end position="179"/>
    </location>
</feature>
<evidence type="ECO:0000313" key="11">
    <source>
        <dbReference type="EMBL" id="SFQ41317.1"/>
    </source>
</evidence>
<dbReference type="InterPro" id="IPR011014">
    <property type="entry name" value="MscS_channel_TM-2"/>
</dbReference>
<dbReference type="Gene3D" id="3.30.70.100">
    <property type="match status" value="1"/>
</dbReference>
<feature type="transmembrane region" description="Helical" evidence="7">
    <location>
        <begin position="158"/>
        <end position="178"/>
    </location>
</feature>
<dbReference type="InterPro" id="IPR049278">
    <property type="entry name" value="MS_channel_C"/>
</dbReference>
<evidence type="ECO:0000259" key="8">
    <source>
        <dbReference type="Pfam" id="PF00924"/>
    </source>
</evidence>
<dbReference type="SUPFAM" id="SSF50182">
    <property type="entry name" value="Sm-like ribonucleoproteins"/>
    <property type="match status" value="1"/>
</dbReference>
<evidence type="ECO:0000259" key="9">
    <source>
        <dbReference type="Pfam" id="PF21082"/>
    </source>
</evidence>
<dbReference type="PANTHER" id="PTHR43634">
    <property type="entry name" value="OW CONDUCTANCE MECHANOSENSITIVE CHANNEL"/>
    <property type="match status" value="1"/>
</dbReference>
<feature type="transmembrane region" description="Helical" evidence="7">
    <location>
        <begin position="20"/>
        <end position="45"/>
    </location>
</feature>
<protein>
    <submittedName>
        <fullName evidence="11">MscS family membrane protein</fullName>
    </submittedName>
</protein>
<evidence type="ECO:0000256" key="4">
    <source>
        <dbReference type="ARBA" id="ARBA00022692"/>
    </source>
</evidence>
<evidence type="ECO:0000256" key="1">
    <source>
        <dbReference type="ARBA" id="ARBA00004651"/>
    </source>
</evidence>
<dbReference type="InterPro" id="IPR045042">
    <property type="entry name" value="YnaI-like"/>
</dbReference>
<dbReference type="Pfam" id="PF21088">
    <property type="entry name" value="MS_channel_1st"/>
    <property type="match status" value="1"/>
</dbReference>
<feature type="domain" description="Mechanosensitive ion channel MscS C-terminal" evidence="9">
    <location>
        <begin position="253"/>
        <end position="340"/>
    </location>
</feature>
<feature type="domain" description="Mechanosensitive ion channel MscS" evidence="8">
    <location>
        <begin position="180"/>
        <end position="247"/>
    </location>
</feature>
<dbReference type="Gene3D" id="1.10.287.1260">
    <property type="match status" value="1"/>
</dbReference>
<dbReference type="Proteomes" id="UP000182762">
    <property type="component" value="Unassembled WGS sequence"/>
</dbReference>
<evidence type="ECO:0000256" key="7">
    <source>
        <dbReference type="SAM" id="Phobius"/>
    </source>
</evidence>
<dbReference type="SUPFAM" id="SSF82689">
    <property type="entry name" value="Mechanosensitive channel protein MscS (YggB), C-terminal domain"/>
    <property type="match status" value="1"/>
</dbReference>
<dbReference type="RefSeq" id="WP_061803752.1">
    <property type="nucleotide sequence ID" value="NZ_FOXX01000002.1"/>
</dbReference>
<dbReference type="InterPro" id="IPR010920">
    <property type="entry name" value="LSM_dom_sf"/>
</dbReference>
<accession>A0A1I5YBQ1</accession>
<keyword evidence="5 7" id="KW-1133">Transmembrane helix</keyword>
<evidence type="ECO:0000256" key="6">
    <source>
        <dbReference type="ARBA" id="ARBA00023136"/>
    </source>
</evidence>
<keyword evidence="6 7" id="KW-0472">Membrane</keyword>
<comment type="similarity">
    <text evidence="2">Belongs to the MscS (TC 1.A.23) family.</text>
</comment>
<evidence type="ECO:0000313" key="12">
    <source>
        <dbReference type="Proteomes" id="UP000182762"/>
    </source>
</evidence>
<organism evidence="11 12">
    <name type="scientific">Priestia endophytica DSM 13796</name>
    <dbReference type="NCBI Taxonomy" id="1121089"/>
    <lineage>
        <taxon>Bacteria</taxon>
        <taxon>Bacillati</taxon>
        <taxon>Bacillota</taxon>
        <taxon>Bacilli</taxon>
        <taxon>Bacillales</taxon>
        <taxon>Bacillaceae</taxon>
        <taxon>Priestia</taxon>
    </lineage>
</organism>
<dbReference type="SUPFAM" id="SSF82861">
    <property type="entry name" value="Mechanosensitive channel protein MscS (YggB), transmembrane region"/>
    <property type="match status" value="1"/>
</dbReference>
<keyword evidence="12" id="KW-1185">Reference proteome</keyword>
<reference evidence="11 12" key="1">
    <citation type="submission" date="2016-10" db="EMBL/GenBank/DDBJ databases">
        <authorList>
            <person name="Varghese N."/>
            <person name="Submissions S."/>
        </authorList>
    </citation>
    <scope>NUCLEOTIDE SEQUENCE [LARGE SCALE GENOMIC DNA]</scope>
    <source>
        <strain evidence="11 12">DSM 13796</strain>
    </source>
</reference>
<evidence type="ECO:0000259" key="10">
    <source>
        <dbReference type="Pfam" id="PF21088"/>
    </source>
</evidence>
<feature type="transmembrane region" description="Helical" evidence="7">
    <location>
        <begin position="97"/>
        <end position="119"/>
    </location>
</feature>
<dbReference type="Gene3D" id="2.30.30.60">
    <property type="match status" value="1"/>
</dbReference>
<dbReference type="Pfam" id="PF00924">
    <property type="entry name" value="MS_channel_2nd"/>
    <property type="match status" value="1"/>
</dbReference>
<dbReference type="InterPro" id="IPR006685">
    <property type="entry name" value="MscS_channel_2nd"/>
</dbReference>
<dbReference type="InterPro" id="IPR023408">
    <property type="entry name" value="MscS_beta-dom_sf"/>
</dbReference>
<evidence type="ECO:0000256" key="5">
    <source>
        <dbReference type="ARBA" id="ARBA00022989"/>
    </source>
</evidence>
<sequence>MEILGLNVDIETWKRIGISVVIFVLFLGLRKLFTSYLFKLVLGFARHKRINLITTILEGFEKPIRWLFVIIGLQLALKYFPYTVLEHDLHRHLFRSLFIAMIGWGVYNVAGSTAIFMATFIKKFDIQVDRIIIPFVQKLIRSLVIVMAISIIAQEWGFNVSTFVAGLGIGGLAFALAAKDAIANLFGGIIIITEKPFTMGDWIKTPSVEGVVEDITFRSTKVRTFDQALVTVPNATLSSESIINWSKMGKRQVSFTLSLTYNTPLHVVKSCVEEIQSMLENHDEVDKETIIVRFEDFSQSSLDLLVYFFSTNTAYVEYLRIREDVNYKIIGILEKYDVSIAYPTQTLVVQQNDHPLAENQFQRANS</sequence>
<dbReference type="PANTHER" id="PTHR43634:SF2">
    <property type="entry name" value="LOW CONDUCTANCE MECHANOSENSITIVE CHANNEL YNAI"/>
    <property type="match status" value="1"/>
</dbReference>
<evidence type="ECO:0000256" key="3">
    <source>
        <dbReference type="ARBA" id="ARBA00022475"/>
    </source>
</evidence>
<dbReference type="Pfam" id="PF21082">
    <property type="entry name" value="MS_channel_3rd"/>
    <property type="match status" value="1"/>
</dbReference>
<comment type="subcellular location">
    <subcellularLocation>
        <location evidence="1">Cell membrane</location>
        <topology evidence="1">Multi-pass membrane protein</topology>
    </subcellularLocation>
</comment>